<dbReference type="CDD" id="cd08547">
    <property type="entry name" value="Type_II_cohesin"/>
    <property type="match status" value="1"/>
</dbReference>
<evidence type="ECO:0008006" key="4">
    <source>
        <dbReference type="Google" id="ProtNLM"/>
    </source>
</evidence>
<accession>A0A2H0KIS5</accession>
<dbReference type="EMBL" id="PCVI01000006">
    <property type="protein sequence ID" value="PIQ70463.1"/>
    <property type="molecule type" value="Genomic_DNA"/>
</dbReference>
<dbReference type="GO" id="GO:0030246">
    <property type="term" value="F:carbohydrate binding"/>
    <property type="evidence" value="ECO:0007669"/>
    <property type="project" value="InterPro"/>
</dbReference>
<keyword evidence="1" id="KW-1133">Transmembrane helix</keyword>
<evidence type="ECO:0000313" key="2">
    <source>
        <dbReference type="EMBL" id="PIQ70463.1"/>
    </source>
</evidence>
<dbReference type="Proteomes" id="UP000231371">
    <property type="component" value="Unassembled WGS sequence"/>
</dbReference>
<keyword evidence="1" id="KW-0812">Transmembrane</keyword>
<dbReference type="AlphaFoldDB" id="A0A2H0KIS5"/>
<name>A0A2H0KIS5_9BACT</name>
<dbReference type="SUPFAM" id="SSF49384">
    <property type="entry name" value="Carbohydrate-binding domain"/>
    <property type="match status" value="1"/>
</dbReference>
<dbReference type="Gene3D" id="2.60.40.680">
    <property type="match status" value="1"/>
</dbReference>
<proteinExistence type="predicted"/>
<protein>
    <recommendedName>
        <fullName evidence="4">Cohesin domain-containing protein</fullName>
    </recommendedName>
</protein>
<organism evidence="2 3">
    <name type="scientific">Candidatus Shapirobacteria bacterium CG11_big_fil_rev_8_21_14_0_20_40_12</name>
    <dbReference type="NCBI Taxonomy" id="1974889"/>
    <lineage>
        <taxon>Bacteria</taxon>
        <taxon>Candidatus Shapironibacteriota</taxon>
    </lineage>
</organism>
<comment type="caution">
    <text evidence="2">The sequence shown here is derived from an EMBL/GenBank/DDBJ whole genome shotgun (WGS) entry which is preliminary data.</text>
</comment>
<keyword evidence="1" id="KW-0472">Membrane</keyword>
<evidence type="ECO:0000256" key="1">
    <source>
        <dbReference type="SAM" id="Phobius"/>
    </source>
</evidence>
<gene>
    <name evidence="2" type="ORF">COV89_00295</name>
</gene>
<evidence type="ECO:0000313" key="3">
    <source>
        <dbReference type="Proteomes" id="UP000231371"/>
    </source>
</evidence>
<feature type="transmembrane region" description="Helical" evidence="1">
    <location>
        <begin position="18"/>
        <end position="40"/>
    </location>
</feature>
<sequence>MEKIEPKTGFIVEVSKPWLVSLLCLLVIFGTVAVTGIMDLPAGPGGDTAKKADQNQPLIQPRAVFSFSPAEIILEKAGSASFDLNLSFEKEVFLDGVDIVLIFDSQMVEIIEVVPSEIFSFSVFRKDDLQKGRISVTFLEERGGGIGLSGNNELMTVKLKAKKAGESVIEILEAEKGVTTVITENGTSRKIDFKGESLKVK</sequence>
<dbReference type="InterPro" id="IPR008965">
    <property type="entry name" value="CBM2/CBM3_carb-bd_dom_sf"/>
</dbReference>
<reference evidence="2 3" key="1">
    <citation type="submission" date="2017-09" db="EMBL/GenBank/DDBJ databases">
        <title>Depth-based differentiation of microbial function through sediment-hosted aquifers and enrichment of novel symbionts in the deep terrestrial subsurface.</title>
        <authorList>
            <person name="Probst A.J."/>
            <person name="Ladd B."/>
            <person name="Jarett J.K."/>
            <person name="Geller-Mcgrath D.E."/>
            <person name="Sieber C.M."/>
            <person name="Emerson J.B."/>
            <person name="Anantharaman K."/>
            <person name="Thomas B.C."/>
            <person name="Malmstrom R."/>
            <person name="Stieglmeier M."/>
            <person name="Klingl A."/>
            <person name="Woyke T."/>
            <person name="Ryan C.M."/>
            <person name="Banfield J.F."/>
        </authorList>
    </citation>
    <scope>NUCLEOTIDE SEQUENCE [LARGE SCALE GENOMIC DNA]</scope>
    <source>
        <strain evidence="2">CG11_big_fil_rev_8_21_14_0_20_40_12</strain>
    </source>
</reference>